<evidence type="ECO:0000313" key="6">
    <source>
        <dbReference type="Proteomes" id="UP000427636"/>
    </source>
</evidence>
<evidence type="ECO:0000256" key="1">
    <source>
        <dbReference type="ARBA" id="ARBA00007435"/>
    </source>
</evidence>
<dbReference type="EMBL" id="CP046313">
    <property type="protein sequence ID" value="QGS06935.1"/>
    <property type="molecule type" value="Genomic_DNA"/>
</dbReference>
<dbReference type="CDD" id="cd10456">
    <property type="entry name" value="GIY-YIG_UPF0213"/>
    <property type="match status" value="1"/>
</dbReference>
<organism evidence="3 5">
    <name type="scientific">Gemella sanguinis</name>
    <dbReference type="NCBI Taxonomy" id="84135"/>
    <lineage>
        <taxon>Bacteria</taxon>
        <taxon>Bacillati</taxon>
        <taxon>Bacillota</taxon>
        <taxon>Bacilli</taxon>
        <taxon>Bacillales</taxon>
        <taxon>Gemellaceae</taxon>
        <taxon>Gemella</taxon>
    </lineage>
</organism>
<evidence type="ECO:0000259" key="2">
    <source>
        <dbReference type="PROSITE" id="PS50164"/>
    </source>
</evidence>
<proteinExistence type="inferred from homology"/>
<evidence type="ECO:0000313" key="4">
    <source>
        <dbReference type="EMBL" id="QGS06935.1"/>
    </source>
</evidence>
<dbReference type="Pfam" id="PF01541">
    <property type="entry name" value="GIY-YIG"/>
    <property type="match status" value="1"/>
</dbReference>
<dbReference type="InterPro" id="IPR050190">
    <property type="entry name" value="UPF0213_domain"/>
</dbReference>
<feature type="domain" description="GIY-YIG" evidence="2">
    <location>
        <begin position="4"/>
        <end position="79"/>
    </location>
</feature>
<keyword evidence="6" id="KW-1185">Reference proteome</keyword>
<dbReference type="PROSITE" id="PS50164">
    <property type="entry name" value="GIY_YIG"/>
    <property type="match status" value="1"/>
</dbReference>
<protein>
    <submittedName>
        <fullName evidence="4">GIY-YIG nuclease family protein</fullName>
    </submittedName>
</protein>
<name>A0A2N6SH86_9BACL</name>
<dbReference type="PANTHER" id="PTHR34477">
    <property type="entry name" value="UPF0213 PROTEIN YHBQ"/>
    <property type="match status" value="1"/>
</dbReference>
<dbReference type="Proteomes" id="UP000427636">
    <property type="component" value="Chromosome"/>
</dbReference>
<dbReference type="InterPro" id="IPR035901">
    <property type="entry name" value="GIY-YIG_endonuc_sf"/>
</dbReference>
<dbReference type="InterPro" id="IPR000305">
    <property type="entry name" value="GIY-YIG_endonuc"/>
</dbReference>
<reference evidence="3 5" key="1">
    <citation type="submission" date="2017-09" db="EMBL/GenBank/DDBJ databases">
        <title>Bacterial strain isolated from the female urinary microbiota.</title>
        <authorList>
            <person name="Thomas-White K."/>
            <person name="Kumar N."/>
            <person name="Forster S."/>
            <person name="Putonti C."/>
            <person name="Lawley T."/>
            <person name="Wolfe A.J."/>
        </authorList>
    </citation>
    <scope>NUCLEOTIDE SEQUENCE [LARGE SCALE GENOMIC DNA]</scope>
    <source>
        <strain evidence="3 5">UMB0186</strain>
    </source>
</reference>
<sequence length="104" mass="12396">MELTNSYMYVVKCIDNTLYTGYTTDLVRRIKAHNNKKGAKYTRVRVPVSLVYYEEFTSKSEATKAESAFKKFTRLQKEQYIKEKLKDDKKDKIKELNKKIKEKK</sequence>
<dbReference type="SMART" id="SM00465">
    <property type="entry name" value="GIYc"/>
    <property type="match status" value="1"/>
</dbReference>
<comment type="similarity">
    <text evidence="1">Belongs to the UPF0213 family.</text>
</comment>
<reference evidence="4 6" key="2">
    <citation type="submission" date="2019-11" db="EMBL/GenBank/DDBJ databases">
        <title>FDA dAtabase for Regulatory Grade micrObial Sequences (FDA-ARGOS): Supporting development and validation of Infectious Disease Dx tests.</title>
        <authorList>
            <person name="Turner S."/>
            <person name="Byrd R."/>
            <person name="Tallon L."/>
            <person name="Sadzewicz L."/>
            <person name="Vavikolanu K."/>
            <person name="Mehta A."/>
            <person name="Aluvathingal J."/>
            <person name="Nadendla S."/>
            <person name="Myers T."/>
            <person name="Yan Y."/>
            <person name="Sichtig H."/>
        </authorList>
    </citation>
    <scope>NUCLEOTIDE SEQUENCE [LARGE SCALE GENOMIC DNA]</scope>
    <source>
        <strain evidence="4 6">FDAARGOS_742</strain>
    </source>
</reference>
<dbReference type="EMBL" id="PNGT01000001">
    <property type="protein sequence ID" value="PMC53292.1"/>
    <property type="molecule type" value="Genomic_DNA"/>
</dbReference>
<dbReference type="SUPFAM" id="SSF82771">
    <property type="entry name" value="GIY-YIG endonuclease"/>
    <property type="match status" value="1"/>
</dbReference>
<dbReference type="AlphaFoldDB" id="A0A2N6SH86"/>
<dbReference type="Proteomes" id="UP000235670">
    <property type="component" value="Unassembled WGS sequence"/>
</dbReference>
<dbReference type="OrthoDB" id="9807770at2"/>
<dbReference type="GeneID" id="84801807"/>
<evidence type="ECO:0000313" key="5">
    <source>
        <dbReference type="Proteomes" id="UP000235670"/>
    </source>
</evidence>
<dbReference type="RefSeq" id="WP_006364357.1">
    <property type="nucleotide sequence ID" value="NZ_CAUTAO010000003.1"/>
</dbReference>
<accession>A0A2N6SH86</accession>
<dbReference type="STRING" id="84135.GCA_001052115_01690"/>
<evidence type="ECO:0000313" key="3">
    <source>
        <dbReference type="EMBL" id="PMC53292.1"/>
    </source>
</evidence>
<gene>
    <name evidence="3" type="ORF">CJ218_01760</name>
    <name evidence="4" type="ORF">FOC50_00875</name>
</gene>
<dbReference type="Gene3D" id="3.40.1440.10">
    <property type="entry name" value="GIY-YIG endonuclease"/>
    <property type="match status" value="1"/>
</dbReference>
<dbReference type="PANTHER" id="PTHR34477:SF1">
    <property type="entry name" value="UPF0213 PROTEIN YHBQ"/>
    <property type="match status" value="1"/>
</dbReference>